<comment type="caution">
    <text evidence="2">The sequence shown here is derived from an EMBL/GenBank/DDBJ whole genome shotgun (WGS) entry which is preliminary data.</text>
</comment>
<accession>A0ABP9N262</accession>
<keyword evidence="3" id="KW-1185">Reference proteome</keyword>
<dbReference type="PANTHER" id="PTHR43037:SF1">
    <property type="entry name" value="BLL1128 PROTEIN"/>
    <property type="match status" value="1"/>
</dbReference>
<evidence type="ECO:0000313" key="3">
    <source>
        <dbReference type="Proteomes" id="UP001500171"/>
    </source>
</evidence>
<dbReference type="RefSeq" id="WP_345489193.1">
    <property type="nucleotide sequence ID" value="NZ_BAABHY010000001.1"/>
</dbReference>
<dbReference type="Proteomes" id="UP001500171">
    <property type="component" value="Unassembled WGS sequence"/>
</dbReference>
<evidence type="ECO:0000313" key="2">
    <source>
        <dbReference type="EMBL" id="GAA5107506.1"/>
    </source>
</evidence>
<dbReference type="InterPro" id="IPR000801">
    <property type="entry name" value="Esterase-like"/>
</dbReference>
<dbReference type="PANTHER" id="PTHR43037">
    <property type="entry name" value="UNNAMED PRODUCT-RELATED"/>
    <property type="match status" value="1"/>
</dbReference>
<gene>
    <name evidence="2" type="ORF">GCM10023211_08700</name>
</gene>
<dbReference type="SUPFAM" id="SSF53474">
    <property type="entry name" value="alpha/beta-Hydrolases"/>
    <property type="match status" value="1"/>
</dbReference>
<dbReference type="InterPro" id="IPR029058">
    <property type="entry name" value="AB_hydrolase_fold"/>
</dbReference>
<sequence>MNIDFKKLSGFGIVLTFLVSCQPDNKKNINAIATDTSQQQVTPWDTSYGGADKSYDLALLALRDEVAPKFKKLVYKDEVTGREMNYNLYIPKNYDQNKHYPLVQFIADASTVGKGIEAPLKQGYGGIIWATDESQAQNPSFVLVPSFEGPQWPVNDDWQTSEEVEIAYRLLNNIINTYSIDQDRIYTTGQSMGGMISFYLNATHPNLFAASIFVGSQWDINVLSPLTDATFFYIVSAGDEKASKGMQQVGKMLSQHGIIYGLTSFSARLPQLEQDQKVETLINQGYHINFVQFDKGTVIPEGTDLKNGAEHMYSFDYAYKLSSVRDWLFKQKKS</sequence>
<dbReference type="PROSITE" id="PS51257">
    <property type="entry name" value="PROKAR_LIPOPROTEIN"/>
    <property type="match status" value="1"/>
</dbReference>
<proteinExistence type="predicted"/>
<dbReference type="Pfam" id="PF00756">
    <property type="entry name" value="Esterase"/>
    <property type="match status" value="1"/>
</dbReference>
<dbReference type="Gene3D" id="3.40.50.1820">
    <property type="entry name" value="alpha/beta hydrolase"/>
    <property type="match status" value="1"/>
</dbReference>
<organism evidence="2 3">
    <name type="scientific">Orbus sasakiae</name>
    <dbReference type="NCBI Taxonomy" id="1078475"/>
    <lineage>
        <taxon>Bacteria</taxon>
        <taxon>Pseudomonadati</taxon>
        <taxon>Pseudomonadota</taxon>
        <taxon>Gammaproteobacteria</taxon>
        <taxon>Orbales</taxon>
        <taxon>Orbaceae</taxon>
        <taxon>Orbus</taxon>
    </lineage>
</organism>
<evidence type="ECO:0008006" key="4">
    <source>
        <dbReference type="Google" id="ProtNLM"/>
    </source>
</evidence>
<reference evidence="3" key="1">
    <citation type="journal article" date="2019" name="Int. J. Syst. Evol. Microbiol.">
        <title>The Global Catalogue of Microorganisms (GCM) 10K type strain sequencing project: providing services to taxonomists for standard genome sequencing and annotation.</title>
        <authorList>
            <consortium name="The Broad Institute Genomics Platform"/>
            <consortium name="The Broad Institute Genome Sequencing Center for Infectious Disease"/>
            <person name="Wu L."/>
            <person name="Ma J."/>
        </authorList>
    </citation>
    <scope>NUCLEOTIDE SEQUENCE [LARGE SCALE GENOMIC DNA]</scope>
    <source>
        <strain evidence="3">JCM 18050</strain>
    </source>
</reference>
<name>A0ABP9N262_9GAMM</name>
<evidence type="ECO:0000256" key="1">
    <source>
        <dbReference type="ARBA" id="ARBA00022729"/>
    </source>
</evidence>
<dbReference type="EMBL" id="BAABHY010000001">
    <property type="protein sequence ID" value="GAA5107506.1"/>
    <property type="molecule type" value="Genomic_DNA"/>
</dbReference>
<dbReference type="InterPro" id="IPR050955">
    <property type="entry name" value="Plant_Biomass_Hydrol_Est"/>
</dbReference>
<keyword evidence="1" id="KW-0732">Signal</keyword>
<protein>
    <recommendedName>
        <fullName evidence="4">Pyrroline-5-carboxylate reductase</fullName>
    </recommendedName>
</protein>